<keyword evidence="3" id="KW-1185">Reference proteome</keyword>
<organism evidence="2 3">
    <name type="scientific">Garciella nitratireducens DSM 15102</name>
    <dbReference type="NCBI Taxonomy" id="1121911"/>
    <lineage>
        <taxon>Bacteria</taxon>
        <taxon>Bacillati</taxon>
        <taxon>Bacillota</taxon>
        <taxon>Clostridia</taxon>
        <taxon>Eubacteriales</taxon>
        <taxon>Eubacteriaceae</taxon>
        <taxon>Garciella</taxon>
    </lineage>
</organism>
<proteinExistence type="predicted"/>
<dbReference type="Pfam" id="PF07561">
    <property type="entry name" value="DUF1540"/>
    <property type="match status" value="1"/>
</dbReference>
<reference evidence="2 3" key="1">
    <citation type="submission" date="2017-02" db="EMBL/GenBank/DDBJ databases">
        <authorList>
            <person name="Peterson S.W."/>
        </authorList>
    </citation>
    <scope>NUCLEOTIDE SEQUENCE [LARGE SCALE GENOMIC DNA]</scope>
    <source>
        <strain evidence="2 3">DSM 15102</strain>
    </source>
</reference>
<protein>
    <recommendedName>
        <fullName evidence="1">DUF1540 domain-containing protein</fullName>
    </recommendedName>
</protein>
<dbReference type="AlphaFoldDB" id="A0A1T4NW60"/>
<gene>
    <name evidence="2" type="ORF">SAMN02745973_01824</name>
</gene>
<evidence type="ECO:0000313" key="2">
    <source>
        <dbReference type="EMBL" id="SJZ83479.1"/>
    </source>
</evidence>
<evidence type="ECO:0000313" key="3">
    <source>
        <dbReference type="Proteomes" id="UP000196365"/>
    </source>
</evidence>
<dbReference type="EMBL" id="FUWV01000013">
    <property type="protein sequence ID" value="SJZ83479.1"/>
    <property type="molecule type" value="Genomic_DNA"/>
</dbReference>
<dbReference type="InterPro" id="IPR011437">
    <property type="entry name" value="DUF1540"/>
</dbReference>
<dbReference type="OrthoDB" id="1739902at2"/>
<sequence length="60" mass="6769">MQPRISKSNQPIGRVKCVVDNCHFWASGNHCTAQEIEIQPPNSNNSEETDCITFIPHDMV</sequence>
<evidence type="ECO:0000259" key="1">
    <source>
        <dbReference type="Pfam" id="PF07561"/>
    </source>
</evidence>
<dbReference type="Proteomes" id="UP000196365">
    <property type="component" value="Unassembled WGS sequence"/>
</dbReference>
<dbReference type="RefSeq" id="WP_087679199.1">
    <property type="nucleotide sequence ID" value="NZ_FUWV01000013.1"/>
</dbReference>
<name>A0A1T4NW60_9FIRM</name>
<feature type="domain" description="DUF1540" evidence="1">
    <location>
        <begin position="15"/>
        <end position="54"/>
    </location>
</feature>
<accession>A0A1T4NW60</accession>